<dbReference type="GeneID" id="28722049"/>
<dbReference type="FunFam" id="2.30.250.10:FF:000001">
    <property type="entry name" value="Aspartyl aminopeptidase 1"/>
    <property type="match status" value="1"/>
</dbReference>
<evidence type="ECO:0000256" key="7">
    <source>
        <dbReference type="ARBA" id="ARBA00022833"/>
    </source>
</evidence>
<dbReference type="AlphaFoldDB" id="A0A109UWJ7"/>
<comment type="cofactor">
    <cofactor evidence="1">
        <name>Zn(2+)</name>
        <dbReference type="ChEBI" id="CHEBI:29105"/>
    </cofactor>
</comment>
<name>A0A109UWJ7_9SACH</name>
<dbReference type="GO" id="GO:0006508">
    <property type="term" value="P:proteolysis"/>
    <property type="evidence" value="ECO:0007669"/>
    <property type="project" value="UniProtKB-KW"/>
</dbReference>
<evidence type="ECO:0000256" key="2">
    <source>
        <dbReference type="ARBA" id="ARBA00008290"/>
    </source>
</evidence>
<organism evidence="11 12">
    <name type="scientific">Eremothecium sinecaudum</name>
    <dbReference type="NCBI Taxonomy" id="45286"/>
    <lineage>
        <taxon>Eukaryota</taxon>
        <taxon>Fungi</taxon>
        <taxon>Dikarya</taxon>
        <taxon>Ascomycota</taxon>
        <taxon>Saccharomycotina</taxon>
        <taxon>Saccharomycetes</taxon>
        <taxon>Saccharomycetales</taxon>
        <taxon>Saccharomycetaceae</taxon>
        <taxon>Eremothecium</taxon>
    </lineage>
</organism>
<gene>
    <name evidence="11" type="ORF">AW171_hschr2390</name>
</gene>
<evidence type="ECO:0000313" key="11">
    <source>
        <dbReference type="EMBL" id="AMD18868.1"/>
    </source>
</evidence>
<feature type="region of interest" description="Disordered" evidence="10">
    <location>
        <begin position="22"/>
        <end position="41"/>
    </location>
</feature>
<dbReference type="SUPFAM" id="SSF101821">
    <property type="entry name" value="Aminopeptidase/glucanase lid domain"/>
    <property type="match status" value="1"/>
</dbReference>
<keyword evidence="5 9" id="KW-0479">Metal-binding</keyword>
<comment type="similarity">
    <text evidence="2 9">Belongs to the peptidase M18 family.</text>
</comment>
<dbReference type="InterPro" id="IPR001948">
    <property type="entry name" value="Peptidase_M18"/>
</dbReference>
<dbReference type="STRING" id="45286.A0A109UWJ7"/>
<evidence type="ECO:0000313" key="12">
    <source>
        <dbReference type="Proteomes" id="UP000243052"/>
    </source>
</evidence>
<dbReference type="Pfam" id="PF02127">
    <property type="entry name" value="Peptidase_M18"/>
    <property type="match status" value="1"/>
</dbReference>
<dbReference type="PANTHER" id="PTHR28570">
    <property type="entry name" value="ASPARTYL AMINOPEPTIDASE"/>
    <property type="match status" value="1"/>
</dbReference>
<proteinExistence type="inferred from homology"/>
<dbReference type="GO" id="GO:0070006">
    <property type="term" value="F:metalloaminopeptidase activity"/>
    <property type="evidence" value="ECO:0007669"/>
    <property type="project" value="TreeGrafter"/>
</dbReference>
<dbReference type="InterPro" id="IPR023358">
    <property type="entry name" value="Peptidase_M18_dom2"/>
</dbReference>
<evidence type="ECO:0000256" key="4">
    <source>
        <dbReference type="ARBA" id="ARBA00022670"/>
    </source>
</evidence>
<dbReference type="CDD" id="cd05658">
    <property type="entry name" value="M18_DAP"/>
    <property type="match status" value="1"/>
</dbReference>
<dbReference type="GO" id="GO:0008270">
    <property type="term" value="F:zinc ion binding"/>
    <property type="evidence" value="ECO:0007669"/>
    <property type="project" value="InterPro"/>
</dbReference>
<dbReference type="PRINTS" id="PR00932">
    <property type="entry name" value="AMINO1PTASE"/>
</dbReference>
<evidence type="ECO:0000256" key="3">
    <source>
        <dbReference type="ARBA" id="ARBA00022438"/>
    </source>
</evidence>
<keyword evidence="6 9" id="KW-0378">Hydrolase</keyword>
<dbReference type="RefSeq" id="XP_017985864.1">
    <property type="nucleotide sequence ID" value="XM_018130040.1"/>
</dbReference>
<keyword evidence="12" id="KW-1185">Reference proteome</keyword>
<sequence length="513" mass="56671">MYSTQEVLEAVEKAIQQMKVEEAKASEEKSHEGSRLSRERTGGVKKYDKEYFISLSQKYLDFTYKNPTTPHVIQYFANELDKAGFTYLSERNTWDDFVPGKYYTIRSGTSLVAFSVGDNWEAENGLSIIGAHADSLTAKLKPISLRQPAEGFELLGVAPYAGTLNQVWFDRDLGIGGKVIVKRSGSNKIEACLIDSTPHPVARIPTLAPHFGKPSVGPFDRENQAVPVIGAVSEGEEEDDEDHDEEDEKRSPLYGKHSVHLLRYIARLAKVKVSELYQLDLELFDVQEGTFGGLRNEFIYAPRLDDRLCCFSAIESLISSSQQTASNSFDVVALFDNEEVGSFTRQGALSGILESTVKRVIATKSKHSNALELAFANSIIISADVTHMVNPNFAVEYLEHHKPKPNIGLTVCISTNAHMATDPVGLCFVEELARRNNDRLQYFQNKNGSQSGSTIGPYIAGSTGVRTIDMGIAQLSMHSIRAATGSKDIGLAVKFFEGFFANRQQTLAQFGDL</sequence>
<keyword evidence="3 9" id="KW-0031">Aminopeptidase</keyword>
<evidence type="ECO:0000256" key="9">
    <source>
        <dbReference type="RuleBase" id="RU004386"/>
    </source>
</evidence>
<dbReference type="PANTHER" id="PTHR28570:SF4">
    <property type="entry name" value="VACUOLAR AMINOPEPTIDASE 1"/>
    <property type="match status" value="1"/>
</dbReference>
<dbReference type="Proteomes" id="UP000243052">
    <property type="component" value="Chromosome ii"/>
</dbReference>
<dbReference type="Gene3D" id="2.30.250.10">
    <property type="entry name" value="Aminopeptidase i, Domain 2"/>
    <property type="match status" value="1"/>
</dbReference>
<keyword evidence="4 9" id="KW-0645">Protease</keyword>
<dbReference type="OrthoDB" id="9880441at2759"/>
<evidence type="ECO:0000256" key="10">
    <source>
        <dbReference type="SAM" id="MobiDB-lite"/>
    </source>
</evidence>
<evidence type="ECO:0000256" key="5">
    <source>
        <dbReference type="ARBA" id="ARBA00022723"/>
    </source>
</evidence>
<keyword evidence="8 9" id="KW-0482">Metalloprotease</keyword>
<protein>
    <submittedName>
        <fullName evidence="11">HBL034Cp</fullName>
    </submittedName>
</protein>
<feature type="compositionally biased region" description="Acidic residues" evidence="10">
    <location>
        <begin position="234"/>
        <end position="247"/>
    </location>
</feature>
<evidence type="ECO:0000256" key="6">
    <source>
        <dbReference type="ARBA" id="ARBA00022801"/>
    </source>
</evidence>
<feature type="region of interest" description="Disordered" evidence="10">
    <location>
        <begin position="232"/>
        <end position="251"/>
    </location>
</feature>
<reference evidence="11 12" key="1">
    <citation type="submission" date="2016-01" db="EMBL/GenBank/DDBJ databases">
        <title>Genome sequence of the yeast Holleya sinecauda.</title>
        <authorList>
            <person name="Dietrich F.S."/>
        </authorList>
    </citation>
    <scope>NUCLEOTIDE SEQUENCE [LARGE SCALE GENOMIC DNA]</scope>
    <source>
        <strain evidence="11 12">ATCC 58844</strain>
    </source>
</reference>
<dbReference type="SUPFAM" id="SSF53187">
    <property type="entry name" value="Zn-dependent exopeptidases"/>
    <property type="match status" value="1"/>
</dbReference>
<dbReference type="Gene3D" id="3.40.630.10">
    <property type="entry name" value="Zn peptidases"/>
    <property type="match status" value="1"/>
</dbReference>
<keyword evidence="7 9" id="KW-0862">Zinc</keyword>
<evidence type="ECO:0000256" key="8">
    <source>
        <dbReference type="ARBA" id="ARBA00023049"/>
    </source>
</evidence>
<dbReference type="EMBL" id="CP014242">
    <property type="protein sequence ID" value="AMD18868.1"/>
    <property type="molecule type" value="Genomic_DNA"/>
</dbReference>
<dbReference type="GO" id="GO:0000324">
    <property type="term" value="C:fungal-type vacuole"/>
    <property type="evidence" value="ECO:0007669"/>
    <property type="project" value="TreeGrafter"/>
</dbReference>
<evidence type="ECO:0000256" key="1">
    <source>
        <dbReference type="ARBA" id="ARBA00001947"/>
    </source>
</evidence>
<accession>A0A109UWJ7</accession>